<dbReference type="SUPFAM" id="SSF51735">
    <property type="entry name" value="NAD(P)-binding Rossmann-fold domains"/>
    <property type="match status" value="1"/>
</dbReference>
<dbReference type="InterPro" id="IPR000672">
    <property type="entry name" value="THF_DH/CycHdrlase"/>
</dbReference>
<dbReference type="PROSITE" id="PS00766">
    <property type="entry name" value="THF_DHG_CYH_1"/>
    <property type="match status" value="1"/>
</dbReference>
<keyword evidence="9 12" id="KW-0368">Histidine biosynthesis</keyword>
<proteinExistence type="inferred from homology"/>
<comment type="catalytic activity">
    <reaction evidence="12">
        <text>(6R)-5,10-methenyltetrahydrofolate + H2O = (6R)-10-formyltetrahydrofolate + H(+)</text>
        <dbReference type="Rhea" id="RHEA:23700"/>
        <dbReference type="ChEBI" id="CHEBI:15377"/>
        <dbReference type="ChEBI" id="CHEBI:15378"/>
        <dbReference type="ChEBI" id="CHEBI:57455"/>
        <dbReference type="ChEBI" id="CHEBI:195366"/>
        <dbReference type="EC" id="3.5.4.9"/>
    </reaction>
</comment>
<dbReference type="FunFam" id="3.40.50.720:FF:000189">
    <property type="entry name" value="Bifunctional protein FolD"/>
    <property type="match status" value="1"/>
</dbReference>
<keyword evidence="3 12" id="KW-0554">One-carbon metabolism</keyword>
<feature type="domain" description="Tetrahydrofolate dehydrogenase/cyclohydrolase NAD(P)-binding" evidence="14">
    <location>
        <begin position="140"/>
        <end position="292"/>
    </location>
</feature>
<dbReference type="OrthoDB" id="9803580at2"/>
<dbReference type="InterPro" id="IPR020867">
    <property type="entry name" value="THF_DH/CycHdrlase_CS"/>
</dbReference>
<keyword evidence="8 12" id="KW-0560">Oxidoreductase</keyword>
<comment type="caution">
    <text evidence="12">Lacks conserved residue(s) required for the propagation of feature annotation.</text>
</comment>
<dbReference type="InterPro" id="IPR020630">
    <property type="entry name" value="THF_DH/CycHdrlase_cat_dom"/>
</dbReference>
<dbReference type="GO" id="GO:0005829">
    <property type="term" value="C:cytosol"/>
    <property type="evidence" value="ECO:0007669"/>
    <property type="project" value="TreeGrafter"/>
</dbReference>
<dbReference type="FunFam" id="3.40.50.10860:FF:000005">
    <property type="entry name" value="C-1-tetrahydrofolate synthase, cytoplasmic, putative"/>
    <property type="match status" value="1"/>
</dbReference>
<reference evidence="15 16" key="1">
    <citation type="submission" date="2019-03" db="EMBL/GenBank/DDBJ databases">
        <title>Porphyromonas levii Isolated from the Uterus of Dairy Cows.</title>
        <authorList>
            <person name="Francis A.M."/>
        </authorList>
    </citation>
    <scope>NUCLEOTIDE SEQUENCE [LARGE SCALE GENOMIC DNA]</scope>
    <source>
        <strain evidence="15 16">AF5678</strain>
    </source>
</reference>
<feature type="binding site" evidence="12">
    <location>
        <begin position="166"/>
        <end position="168"/>
    </location>
    <ligand>
        <name>NADP(+)</name>
        <dbReference type="ChEBI" id="CHEBI:58349"/>
    </ligand>
</feature>
<evidence type="ECO:0000259" key="13">
    <source>
        <dbReference type="Pfam" id="PF00763"/>
    </source>
</evidence>
<dbReference type="AlphaFoldDB" id="A0A4Y8WRU8"/>
<dbReference type="Proteomes" id="UP000297225">
    <property type="component" value="Unassembled WGS sequence"/>
</dbReference>
<evidence type="ECO:0000256" key="7">
    <source>
        <dbReference type="ARBA" id="ARBA00022857"/>
    </source>
</evidence>
<dbReference type="HAMAP" id="MF_01576">
    <property type="entry name" value="THF_DHG_CYH"/>
    <property type="match status" value="1"/>
</dbReference>
<keyword evidence="11 12" id="KW-0511">Multifunctional enzyme</keyword>
<dbReference type="SUPFAM" id="SSF53223">
    <property type="entry name" value="Aminoacid dehydrogenase-like, N-terminal domain"/>
    <property type="match status" value="1"/>
</dbReference>
<accession>A0A4Y8WRU8</accession>
<protein>
    <recommendedName>
        <fullName evidence="12">Bifunctional protein FolD</fullName>
    </recommendedName>
    <domain>
        <recommendedName>
            <fullName evidence="12">Methylenetetrahydrofolate dehydrogenase</fullName>
            <ecNumber evidence="12">1.5.1.5</ecNumber>
        </recommendedName>
    </domain>
    <domain>
        <recommendedName>
            <fullName evidence="12">Methenyltetrahydrofolate cyclohydrolase</fullName>
            <ecNumber evidence="12">3.5.4.9</ecNumber>
        </recommendedName>
    </domain>
</protein>
<evidence type="ECO:0000256" key="5">
    <source>
        <dbReference type="ARBA" id="ARBA00022755"/>
    </source>
</evidence>
<comment type="pathway">
    <text evidence="1 12">One-carbon metabolism; tetrahydrofolate interconversion.</text>
</comment>
<comment type="caution">
    <text evidence="15">The sequence shown here is derived from an EMBL/GenBank/DDBJ whole genome shotgun (WGS) entry which is preliminary data.</text>
</comment>
<evidence type="ECO:0000259" key="14">
    <source>
        <dbReference type="Pfam" id="PF02882"/>
    </source>
</evidence>
<dbReference type="STRING" id="1122973.GCA_000379925_01015"/>
<feature type="domain" description="Tetrahydrofolate dehydrogenase/cyclohydrolase catalytic" evidence="13">
    <location>
        <begin position="6"/>
        <end position="121"/>
    </location>
</feature>
<evidence type="ECO:0000256" key="2">
    <source>
        <dbReference type="ARBA" id="ARBA00011738"/>
    </source>
</evidence>
<dbReference type="Gene3D" id="3.40.50.720">
    <property type="entry name" value="NAD(P)-binding Rossmann-like Domain"/>
    <property type="match status" value="1"/>
</dbReference>
<organism evidence="15 16">
    <name type="scientific">Porphyromonas levii</name>
    <dbReference type="NCBI Taxonomy" id="28114"/>
    <lineage>
        <taxon>Bacteria</taxon>
        <taxon>Pseudomonadati</taxon>
        <taxon>Bacteroidota</taxon>
        <taxon>Bacteroidia</taxon>
        <taxon>Bacteroidales</taxon>
        <taxon>Porphyromonadaceae</taxon>
        <taxon>Porphyromonas</taxon>
    </lineage>
</organism>
<gene>
    <name evidence="12 15" type="primary">folD</name>
    <name evidence="15" type="ORF">E4P47_03655</name>
</gene>
<dbReference type="EC" id="3.5.4.9" evidence="12"/>
<dbReference type="GO" id="GO:0009086">
    <property type="term" value="P:methionine biosynthetic process"/>
    <property type="evidence" value="ECO:0007669"/>
    <property type="project" value="UniProtKB-KW"/>
</dbReference>
<keyword evidence="5 12" id="KW-0658">Purine biosynthesis</keyword>
<keyword evidence="10 12" id="KW-0486">Methionine biosynthesis</keyword>
<evidence type="ECO:0000256" key="3">
    <source>
        <dbReference type="ARBA" id="ARBA00022563"/>
    </source>
</evidence>
<evidence type="ECO:0000256" key="1">
    <source>
        <dbReference type="ARBA" id="ARBA00004777"/>
    </source>
</evidence>
<evidence type="ECO:0000256" key="8">
    <source>
        <dbReference type="ARBA" id="ARBA00023002"/>
    </source>
</evidence>
<evidence type="ECO:0000313" key="16">
    <source>
        <dbReference type="Proteomes" id="UP000297225"/>
    </source>
</evidence>
<dbReference type="InterPro" id="IPR020631">
    <property type="entry name" value="THF_DH/CycHdrlase_NAD-bd_dom"/>
</dbReference>
<dbReference type="Pfam" id="PF02882">
    <property type="entry name" value="THF_DHG_CYH_C"/>
    <property type="match status" value="1"/>
</dbReference>
<dbReference type="PRINTS" id="PR00085">
    <property type="entry name" value="THFDHDRGNASE"/>
</dbReference>
<dbReference type="InterPro" id="IPR046346">
    <property type="entry name" value="Aminoacid_DH-like_N_sf"/>
</dbReference>
<evidence type="ECO:0000256" key="10">
    <source>
        <dbReference type="ARBA" id="ARBA00023167"/>
    </source>
</evidence>
<dbReference type="GO" id="GO:0004477">
    <property type="term" value="F:methenyltetrahydrofolate cyclohydrolase activity"/>
    <property type="evidence" value="ECO:0007669"/>
    <property type="project" value="UniProtKB-UniRule"/>
</dbReference>
<dbReference type="GeneID" id="66796847"/>
<sequence>MSYQLLDGKKVADQMKAEIAADVKEIVAAGHKPPRLVAILVGNDGGSETYVASKMKTGKELGFQDELIRFDSDVTEEEILKTIDRLNKDESVDGFIMQLPLPKHIDEQKVIEAIDPSKDVDGFHPINVGKTSIGLPSFVSATPAGILELLKRYNIETKGKHCVVLGRSNIVGKPMAQLMMQKAYPGDATVTVVHSRTEDIASITRQADIIIAALGSPEFLKGDMVKEGVVVVDVGTTRVPDTSKKSGFRLCGDVKFDEVAPKASYITPVPGGVGPMTIISLMRNTLISARRRRGMQVD</sequence>
<comment type="catalytic activity">
    <reaction evidence="12">
        <text>(6R)-5,10-methylene-5,6,7,8-tetrahydrofolate + NADP(+) = (6R)-5,10-methenyltetrahydrofolate + NADPH</text>
        <dbReference type="Rhea" id="RHEA:22812"/>
        <dbReference type="ChEBI" id="CHEBI:15636"/>
        <dbReference type="ChEBI" id="CHEBI:57455"/>
        <dbReference type="ChEBI" id="CHEBI:57783"/>
        <dbReference type="ChEBI" id="CHEBI:58349"/>
        <dbReference type="EC" id="1.5.1.5"/>
    </reaction>
</comment>
<comment type="function">
    <text evidence="12">Catalyzes the oxidation of 5,10-methylenetetrahydrofolate to 5,10-methenyltetrahydrofolate and then the hydrolysis of 5,10-methenyltetrahydrofolate to 10-formyltetrahydrofolate.</text>
</comment>
<keyword evidence="4 12" id="KW-0028">Amino-acid biosynthesis</keyword>
<dbReference type="PANTHER" id="PTHR48099:SF5">
    <property type="entry name" value="C-1-TETRAHYDROFOLATE SYNTHASE, CYTOPLASMIC"/>
    <property type="match status" value="1"/>
</dbReference>
<dbReference type="Gene3D" id="3.40.50.10860">
    <property type="entry name" value="Leucine Dehydrogenase, chain A, domain 1"/>
    <property type="match status" value="1"/>
</dbReference>
<dbReference type="GO" id="GO:0006164">
    <property type="term" value="P:purine nucleotide biosynthetic process"/>
    <property type="evidence" value="ECO:0007669"/>
    <property type="project" value="UniProtKB-KW"/>
</dbReference>
<name>A0A4Y8WRU8_9PORP</name>
<comment type="subunit">
    <text evidence="2 12">Homodimer.</text>
</comment>
<evidence type="ECO:0000256" key="11">
    <source>
        <dbReference type="ARBA" id="ARBA00023268"/>
    </source>
</evidence>
<evidence type="ECO:0000313" key="15">
    <source>
        <dbReference type="EMBL" id="TFH95813.1"/>
    </source>
</evidence>
<dbReference type="PANTHER" id="PTHR48099">
    <property type="entry name" value="C-1-TETRAHYDROFOLATE SYNTHASE, CYTOPLASMIC-RELATED"/>
    <property type="match status" value="1"/>
</dbReference>
<keyword evidence="16" id="KW-1185">Reference proteome</keyword>
<feature type="binding site" evidence="12">
    <location>
        <position position="236"/>
    </location>
    <ligand>
        <name>NADP(+)</name>
        <dbReference type="ChEBI" id="CHEBI:58349"/>
    </ligand>
</feature>
<dbReference type="Pfam" id="PF00763">
    <property type="entry name" value="THF_DHG_CYH"/>
    <property type="match status" value="1"/>
</dbReference>
<dbReference type="NCBIfam" id="NF010782">
    <property type="entry name" value="PRK14185.1"/>
    <property type="match status" value="1"/>
</dbReference>
<dbReference type="InterPro" id="IPR036291">
    <property type="entry name" value="NAD(P)-bd_dom_sf"/>
</dbReference>
<evidence type="ECO:0000256" key="6">
    <source>
        <dbReference type="ARBA" id="ARBA00022801"/>
    </source>
</evidence>
<dbReference type="PROSITE" id="PS00767">
    <property type="entry name" value="THF_DHG_CYH_2"/>
    <property type="match status" value="1"/>
</dbReference>
<dbReference type="CDD" id="cd01080">
    <property type="entry name" value="NAD_bind_m-THF_DH_Cyclohyd"/>
    <property type="match status" value="1"/>
</dbReference>
<dbReference type="UniPathway" id="UPA00193"/>
<keyword evidence="6 12" id="KW-0378">Hydrolase</keyword>
<dbReference type="EC" id="1.5.1.5" evidence="12"/>
<evidence type="ECO:0000256" key="12">
    <source>
        <dbReference type="HAMAP-Rule" id="MF_01576"/>
    </source>
</evidence>
<dbReference type="GO" id="GO:0035999">
    <property type="term" value="P:tetrahydrofolate interconversion"/>
    <property type="evidence" value="ECO:0007669"/>
    <property type="project" value="UniProtKB-UniRule"/>
</dbReference>
<comment type="similarity">
    <text evidence="12">Belongs to the tetrahydrofolate dehydrogenase/cyclohydrolase family.</text>
</comment>
<dbReference type="GO" id="GO:0000105">
    <property type="term" value="P:L-histidine biosynthetic process"/>
    <property type="evidence" value="ECO:0007669"/>
    <property type="project" value="UniProtKB-KW"/>
</dbReference>
<evidence type="ECO:0000256" key="4">
    <source>
        <dbReference type="ARBA" id="ARBA00022605"/>
    </source>
</evidence>
<dbReference type="EMBL" id="SPNC01000037">
    <property type="protein sequence ID" value="TFH95813.1"/>
    <property type="molecule type" value="Genomic_DNA"/>
</dbReference>
<dbReference type="GO" id="GO:0004488">
    <property type="term" value="F:methylenetetrahydrofolate dehydrogenase (NADP+) activity"/>
    <property type="evidence" value="ECO:0007669"/>
    <property type="project" value="UniProtKB-UniRule"/>
</dbReference>
<keyword evidence="7 12" id="KW-0521">NADP</keyword>
<evidence type="ECO:0000256" key="9">
    <source>
        <dbReference type="ARBA" id="ARBA00023102"/>
    </source>
</evidence>
<dbReference type="RefSeq" id="WP_018358263.1">
    <property type="nucleotide sequence ID" value="NZ_CP197400.1"/>
</dbReference>